<dbReference type="Proteomes" id="UP000034032">
    <property type="component" value="Unassembled WGS sequence"/>
</dbReference>
<dbReference type="Gene3D" id="3.90.226.10">
    <property type="entry name" value="2-enoyl-CoA Hydratase, Chain A, domain 1"/>
    <property type="match status" value="1"/>
</dbReference>
<dbReference type="InterPro" id="IPR036034">
    <property type="entry name" value="PDZ_sf"/>
</dbReference>
<dbReference type="InterPro" id="IPR004447">
    <property type="entry name" value="Peptidase_S41A"/>
</dbReference>
<dbReference type="AlphaFoldDB" id="A0A0G1KE57"/>
<reference evidence="7 8" key="1">
    <citation type="journal article" date="2015" name="Nature">
        <title>rRNA introns, odd ribosomes, and small enigmatic genomes across a large radiation of phyla.</title>
        <authorList>
            <person name="Brown C.T."/>
            <person name="Hug L.A."/>
            <person name="Thomas B.C."/>
            <person name="Sharon I."/>
            <person name="Castelle C.J."/>
            <person name="Singh A."/>
            <person name="Wilkins M.J."/>
            <person name="Williams K.H."/>
            <person name="Banfield J.F."/>
        </authorList>
    </citation>
    <scope>NUCLEOTIDE SEQUENCE [LARGE SCALE GENOMIC DNA]</scope>
</reference>
<dbReference type="InterPro" id="IPR005151">
    <property type="entry name" value="Tail-specific_protease"/>
</dbReference>
<dbReference type="PANTHER" id="PTHR32060">
    <property type="entry name" value="TAIL-SPECIFIC PROTEASE"/>
    <property type="match status" value="1"/>
</dbReference>
<keyword evidence="2 5" id="KW-0645">Protease</keyword>
<dbReference type="PROSITE" id="PS50106">
    <property type="entry name" value="PDZ"/>
    <property type="match status" value="1"/>
</dbReference>
<dbReference type="GO" id="GO:0008236">
    <property type="term" value="F:serine-type peptidase activity"/>
    <property type="evidence" value="ECO:0007669"/>
    <property type="project" value="UniProtKB-KW"/>
</dbReference>
<dbReference type="SMART" id="SM00245">
    <property type="entry name" value="TSPc"/>
    <property type="match status" value="1"/>
</dbReference>
<dbReference type="GO" id="GO:0007165">
    <property type="term" value="P:signal transduction"/>
    <property type="evidence" value="ECO:0007669"/>
    <property type="project" value="TreeGrafter"/>
</dbReference>
<dbReference type="GO" id="GO:0006508">
    <property type="term" value="P:proteolysis"/>
    <property type="evidence" value="ECO:0007669"/>
    <property type="project" value="UniProtKB-KW"/>
</dbReference>
<proteinExistence type="inferred from homology"/>
<dbReference type="CDD" id="cd06567">
    <property type="entry name" value="Peptidase_S41"/>
    <property type="match status" value="1"/>
</dbReference>
<accession>A0A0G1KE57</accession>
<dbReference type="NCBIfam" id="TIGR00225">
    <property type="entry name" value="prc"/>
    <property type="match status" value="1"/>
</dbReference>
<dbReference type="Pfam" id="PF03572">
    <property type="entry name" value="Peptidase_S41"/>
    <property type="match status" value="1"/>
</dbReference>
<protein>
    <submittedName>
        <fullName evidence="7">Carboxyl-terminal protease</fullName>
    </submittedName>
</protein>
<evidence type="ECO:0000256" key="1">
    <source>
        <dbReference type="ARBA" id="ARBA00009179"/>
    </source>
</evidence>
<evidence type="ECO:0000259" key="6">
    <source>
        <dbReference type="PROSITE" id="PS50106"/>
    </source>
</evidence>
<evidence type="ECO:0000256" key="5">
    <source>
        <dbReference type="RuleBase" id="RU004404"/>
    </source>
</evidence>
<dbReference type="SMART" id="SM00228">
    <property type="entry name" value="PDZ"/>
    <property type="match status" value="1"/>
</dbReference>
<evidence type="ECO:0000256" key="2">
    <source>
        <dbReference type="ARBA" id="ARBA00022670"/>
    </source>
</evidence>
<dbReference type="CDD" id="cd06782">
    <property type="entry name" value="cpPDZ_CPP-like"/>
    <property type="match status" value="1"/>
</dbReference>
<dbReference type="PANTHER" id="PTHR32060:SF22">
    <property type="entry name" value="CARBOXYL-TERMINAL-PROCESSING PEPTIDASE 3, CHLOROPLASTIC"/>
    <property type="match status" value="1"/>
</dbReference>
<comment type="similarity">
    <text evidence="1 5">Belongs to the peptidase S41A family.</text>
</comment>
<dbReference type="InterPro" id="IPR029045">
    <property type="entry name" value="ClpP/crotonase-like_dom_sf"/>
</dbReference>
<dbReference type="SUPFAM" id="SSF50156">
    <property type="entry name" value="PDZ domain-like"/>
    <property type="match status" value="1"/>
</dbReference>
<keyword evidence="4 5" id="KW-0720">Serine protease</keyword>
<evidence type="ECO:0000313" key="8">
    <source>
        <dbReference type="Proteomes" id="UP000034032"/>
    </source>
</evidence>
<organism evidence="7 8">
    <name type="scientific">Candidatus Yanofskybacteria bacterium GW2011_GWA2_44_9</name>
    <dbReference type="NCBI Taxonomy" id="1619025"/>
    <lineage>
        <taxon>Bacteria</taxon>
        <taxon>Candidatus Yanofskyibacteriota</taxon>
    </lineage>
</organism>
<dbReference type="SUPFAM" id="SSF52096">
    <property type="entry name" value="ClpP/crotonase"/>
    <property type="match status" value="1"/>
</dbReference>
<sequence length="414" mass="45988">MRNRRRFLVLFVILGFSLLTAFCLNIRTSNVGFFTGNSDRALDDKMKEFMKVYAEVQNRYVDKKSPEELMNLAMKGMVSGLDPYSNLFIGSEVKGVVSNFTDRKYIGGIGLSIMRLGKSIYVTEVFEGYSASKAGIRPGDVILSINGRSVYSLAPDQVVNLVLGKEGTSVSLEIKGLHAQKPQVFNLIREKIEVDSVVYKDLSKDIGYIKIRSFTDQTVGKLFFSLVQIEVDRKSGLIIDLRDNGGGSLRAVASALEFLVGSGKLILEIRGRDYVRKYETAMGVITPLQPRRIDQNPPKVVVLINNLSASASEVMAGNLKHYKVATLIGVRTYGKATVQDYIDVERPGSLPTAETKLLLGVTTARYFLPDGTNISSVGVNPDIEVEQPDNFRSYEYLTEKDSQFQAALQFLRKK</sequence>
<dbReference type="Gene3D" id="2.30.42.10">
    <property type="match status" value="1"/>
</dbReference>
<feature type="domain" description="PDZ" evidence="6">
    <location>
        <begin position="107"/>
        <end position="162"/>
    </location>
</feature>
<dbReference type="GO" id="GO:0030288">
    <property type="term" value="C:outer membrane-bounded periplasmic space"/>
    <property type="evidence" value="ECO:0007669"/>
    <property type="project" value="TreeGrafter"/>
</dbReference>
<keyword evidence="3 5" id="KW-0378">Hydrolase</keyword>
<dbReference type="GO" id="GO:0004175">
    <property type="term" value="F:endopeptidase activity"/>
    <property type="evidence" value="ECO:0007669"/>
    <property type="project" value="TreeGrafter"/>
</dbReference>
<dbReference type="InterPro" id="IPR001478">
    <property type="entry name" value="PDZ"/>
</dbReference>
<evidence type="ECO:0000313" key="7">
    <source>
        <dbReference type="EMBL" id="KKT82016.1"/>
    </source>
</evidence>
<evidence type="ECO:0000256" key="4">
    <source>
        <dbReference type="ARBA" id="ARBA00022825"/>
    </source>
</evidence>
<dbReference type="EMBL" id="LCJR01000012">
    <property type="protein sequence ID" value="KKT82016.1"/>
    <property type="molecule type" value="Genomic_DNA"/>
</dbReference>
<comment type="caution">
    <text evidence="7">The sequence shown here is derived from an EMBL/GenBank/DDBJ whole genome shotgun (WGS) entry which is preliminary data.</text>
</comment>
<gene>
    <name evidence="7" type="ORF">UW79_C0012G0026</name>
</gene>
<dbReference type="Pfam" id="PF00595">
    <property type="entry name" value="PDZ"/>
    <property type="match status" value="1"/>
</dbReference>
<name>A0A0G1KE57_9BACT</name>
<evidence type="ECO:0000256" key="3">
    <source>
        <dbReference type="ARBA" id="ARBA00022801"/>
    </source>
</evidence>